<evidence type="ECO:0000256" key="1">
    <source>
        <dbReference type="ARBA" id="ARBA00002791"/>
    </source>
</evidence>
<dbReference type="Gene3D" id="3.40.30.10">
    <property type="entry name" value="Glutaredoxin"/>
    <property type="match status" value="1"/>
</dbReference>
<evidence type="ECO:0000256" key="10">
    <source>
        <dbReference type="SAM" id="SignalP"/>
    </source>
</evidence>
<dbReference type="eggNOG" id="KOG2603">
    <property type="taxonomic scope" value="Eukaryota"/>
</dbReference>
<dbReference type="RefSeq" id="XP_004347658.1">
    <property type="nucleotide sequence ID" value="XM_004347608.2"/>
</dbReference>
<dbReference type="STRING" id="595528.A0A0D2X3F8"/>
<name>A0A0D2X3F8_CAPO3</name>
<dbReference type="PANTHER" id="PTHR12692">
    <property type="entry name" value="DOLICHYL-DIPHOSPHOOLIGOSACCHARIDE--PROTEIN GLYCOSYLTRANSFERASE-RELATED"/>
    <property type="match status" value="1"/>
</dbReference>
<keyword evidence="5 10" id="KW-0732">Signal</keyword>
<comment type="similarity">
    <text evidence="3">Belongs to the OST3/OST6 family.</text>
</comment>
<dbReference type="EMBL" id="KE346366">
    <property type="protein sequence ID" value="KJE94234.1"/>
    <property type="molecule type" value="Genomic_DNA"/>
</dbReference>
<evidence type="ECO:0000256" key="9">
    <source>
        <dbReference type="SAM" id="Phobius"/>
    </source>
</evidence>
<comment type="function">
    <text evidence="1">Subunit of the oligosaccharyl transferase (OST) complex that catalyzes the initial transfer of a defined glycan (Glc(3)Man(9)GlcNAc(2) in eukaryotes) from the lipid carrier dolichol-pyrophosphate to an asparagine residue within an Asn-X-Ser/Thr consensus motif in nascent polypeptide chains, the first step in protein N-glycosylation. N-glycosylation occurs cotranslationally and the complex associates with the Sec61 complex at the channel-forming translocon complex that mediates protein translocation across the endoplasmic reticulum (ER). All subunits are required for a maximal enzyme activity.</text>
</comment>
<sequence>MSRGVVAVAVLLAALVAAISLPMGVRSADSSSSSNGVADRVAHLDKLQARSSSGLIKLDIAKYTSLMRTAPRNYSVILMLTSLNPRQNCKPCSFGHAEFEVLASSWLQSPEYQSGQLYFAVAEFESASEVFEKLKTQSIPTIMHFPAIGGPKPSDTYRMQQLGLEAENVLRFVAERTGISFQIKRPVDYMFYVLLTLGLVVGAAVLYKLLPAAVQFYRNPTYWAFAAVTVCFLFTSGQMWNQIRGPPYIAGNPNGPPMFFHPSSQSQFGVESHIVMALYATIAGSFLLLNISAPFASTPILRRSAVYTFLAVFVFFLSVAFSIFRQKQRGYPFRLFF</sequence>
<dbReference type="AlphaFoldDB" id="A0A0D2X3F8"/>
<dbReference type="GO" id="GO:0018279">
    <property type="term" value="P:protein N-linked glycosylation via asparagine"/>
    <property type="evidence" value="ECO:0007669"/>
    <property type="project" value="TreeGrafter"/>
</dbReference>
<keyword evidence="6" id="KW-0256">Endoplasmic reticulum</keyword>
<keyword evidence="7 9" id="KW-1133">Transmembrane helix</keyword>
<comment type="subcellular location">
    <subcellularLocation>
        <location evidence="2">Endoplasmic reticulum membrane</location>
        <topology evidence="2">Multi-pass membrane protein</topology>
    </subcellularLocation>
</comment>
<keyword evidence="8 9" id="KW-0472">Membrane</keyword>
<dbReference type="OrthoDB" id="67566at2759"/>
<keyword evidence="12" id="KW-1185">Reference proteome</keyword>
<dbReference type="OMA" id="VLFGMYS"/>
<feature type="transmembrane region" description="Helical" evidence="9">
    <location>
        <begin position="305"/>
        <end position="324"/>
    </location>
</feature>
<evidence type="ECO:0000256" key="7">
    <source>
        <dbReference type="ARBA" id="ARBA00022989"/>
    </source>
</evidence>
<organism evidence="11 12">
    <name type="scientific">Capsaspora owczarzaki (strain ATCC 30864)</name>
    <dbReference type="NCBI Taxonomy" id="595528"/>
    <lineage>
        <taxon>Eukaryota</taxon>
        <taxon>Filasterea</taxon>
        <taxon>Capsaspora</taxon>
    </lineage>
</organism>
<evidence type="ECO:0000256" key="4">
    <source>
        <dbReference type="ARBA" id="ARBA00022692"/>
    </source>
</evidence>
<dbReference type="FunCoup" id="A0A0D2X3F8">
    <property type="interactions" value="193"/>
</dbReference>
<keyword evidence="4 9" id="KW-0812">Transmembrane</keyword>
<dbReference type="Proteomes" id="UP000008743">
    <property type="component" value="Unassembled WGS sequence"/>
</dbReference>
<gene>
    <name evidence="11" type="ORF">CAOG_004907</name>
</gene>
<evidence type="ECO:0000256" key="3">
    <source>
        <dbReference type="ARBA" id="ARBA00009561"/>
    </source>
</evidence>
<feature type="transmembrane region" description="Helical" evidence="9">
    <location>
        <begin position="274"/>
        <end position="293"/>
    </location>
</feature>
<dbReference type="PhylomeDB" id="A0A0D2X3F8"/>
<reference evidence="12" key="1">
    <citation type="submission" date="2011-02" db="EMBL/GenBank/DDBJ databases">
        <title>The Genome Sequence of Capsaspora owczarzaki ATCC 30864.</title>
        <authorList>
            <person name="Russ C."/>
            <person name="Cuomo C."/>
            <person name="Burger G."/>
            <person name="Gray M.W."/>
            <person name="Holland P.W.H."/>
            <person name="King N."/>
            <person name="Lang F.B.F."/>
            <person name="Roger A.J."/>
            <person name="Ruiz-Trillo I."/>
            <person name="Young S.K."/>
            <person name="Zeng Q."/>
            <person name="Gargeya S."/>
            <person name="Alvarado L."/>
            <person name="Berlin A."/>
            <person name="Chapman S.B."/>
            <person name="Chen Z."/>
            <person name="Freedman E."/>
            <person name="Gellesch M."/>
            <person name="Goldberg J."/>
            <person name="Griggs A."/>
            <person name="Gujja S."/>
            <person name="Heilman E."/>
            <person name="Heiman D."/>
            <person name="Howarth C."/>
            <person name="Mehta T."/>
            <person name="Neiman D."/>
            <person name="Pearson M."/>
            <person name="Roberts A."/>
            <person name="Saif S."/>
            <person name="Shea T."/>
            <person name="Shenoy N."/>
            <person name="Sisk P."/>
            <person name="Stolte C."/>
            <person name="Sykes S."/>
            <person name="White J."/>
            <person name="Yandava C."/>
            <person name="Haas B."/>
            <person name="Nusbaum C."/>
            <person name="Birren B."/>
        </authorList>
    </citation>
    <scope>NUCLEOTIDE SEQUENCE</scope>
    <source>
        <strain evidence="12">ATCC 30864</strain>
    </source>
</reference>
<feature type="signal peptide" evidence="10">
    <location>
        <begin position="1"/>
        <end position="27"/>
    </location>
</feature>
<accession>A0A0D2X3F8</accession>
<evidence type="ECO:0000256" key="8">
    <source>
        <dbReference type="ARBA" id="ARBA00023136"/>
    </source>
</evidence>
<dbReference type="GO" id="GO:0008250">
    <property type="term" value="C:oligosaccharyltransferase complex"/>
    <property type="evidence" value="ECO:0007669"/>
    <property type="project" value="TreeGrafter"/>
</dbReference>
<evidence type="ECO:0000256" key="5">
    <source>
        <dbReference type="ARBA" id="ARBA00022729"/>
    </source>
</evidence>
<evidence type="ECO:0000313" key="12">
    <source>
        <dbReference type="Proteomes" id="UP000008743"/>
    </source>
</evidence>
<protein>
    <submittedName>
        <fullName evidence="11">Uncharacterized protein</fullName>
    </submittedName>
</protein>
<evidence type="ECO:0000256" key="2">
    <source>
        <dbReference type="ARBA" id="ARBA00004477"/>
    </source>
</evidence>
<evidence type="ECO:0000313" key="11">
    <source>
        <dbReference type="EMBL" id="KJE94234.1"/>
    </source>
</evidence>
<evidence type="ECO:0000256" key="6">
    <source>
        <dbReference type="ARBA" id="ARBA00022824"/>
    </source>
</evidence>
<dbReference type="InParanoid" id="A0A0D2X3F8"/>
<dbReference type="PANTHER" id="PTHR12692:SF0">
    <property type="entry name" value="GH11935P"/>
    <property type="match status" value="1"/>
</dbReference>
<feature type="transmembrane region" description="Helical" evidence="9">
    <location>
        <begin position="222"/>
        <end position="240"/>
    </location>
</feature>
<feature type="transmembrane region" description="Helical" evidence="9">
    <location>
        <begin position="189"/>
        <end position="210"/>
    </location>
</feature>
<dbReference type="Pfam" id="PF04756">
    <property type="entry name" value="OST3_OST6"/>
    <property type="match status" value="1"/>
</dbReference>
<feature type="chain" id="PRO_5002270377" evidence="10">
    <location>
        <begin position="28"/>
        <end position="337"/>
    </location>
</feature>
<dbReference type="InterPro" id="IPR021149">
    <property type="entry name" value="OligosaccharylTrfase_OST3/OST6"/>
</dbReference>
<proteinExistence type="inferred from homology"/>